<dbReference type="Proteomes" id="UP000318833">
    <property type="component" value="Unassembled WGS sequence"/>
</dbReference>
<evidence type="ECO:0000313" key="1">
    <source>
        <dbReference type="EMBL" id="TSE04965.1"/>
    </source>
</evidence>
<name>A0A554VDJ2_9FLAO</name>
<accession>A0A554VDJ2</accession>
<dbReference type="OrthoDB" id="282517at2"/>
<evidence type="ECO:0000313" key="2">
    <source>
        <dbReference type="Proteomes" id="UP000318833"/>
    </source>
</evidence>
<organism evidence="1 2">
    <name type="scientific">Aquimarina algiphila</name>
    <dbReference type="NCBI Taxonomy" id="2047982"/>
    <lineage>
        <taxon>Bacteria</taxon>
        <taxon>Pseudomonadati</taxon>
        <taxon>Bacteroidota</taxon>
        <taxon>Flavobacteriia</taxon>
        <taxon>Flavobacteriales</taxon>
        <taxon>Flavobacteriaceae</taxon>
        <taxon>Aquimarina</taxon>
    </lineage>
</organism>
<proteinExistence type="predicted"/>
<gene>
    <name evidence="1" type="ORF">FOF46_24375</name>
</gene>
<keyword evidence="2" id="KW-1185">Reference proteome</keyword>
<protein>
    <submittedName>
        <fullName evidence="1">Uncharacterized protein</fullName>
    </submittedName>
</protein>
<comment type="caution">
    <text evidence="1">The sequence shown here is derived from an EMBL/GenBank/DDBJ whole genome shotgun (WGS) entry which is preliminary data.</text>
</comment>
<reference evidence="1 2" key="1">
    <citation type="submission" date="2019-07" db="EMBL/GenBank/DDBJ databases">
        <title>The draft genome sequence of Aquimarina algiphila M91.</title>
        <authorList>
            <person name="Meng X."/>
        </authorList>
    </citation>
    <scope>NUCLEOTIDE SEQUENCE [LARGE SCALE GENOMIC DNA]</scope>
    <source>
        <strain evidence="1 2">M91</strain>
    </source>
</reference>
<dbReference type="RefSeq" id="WP_143918263.1">
    <property type="nucleotide sequence ID" value="NZ_CANMIK010000033.1"/>
</dbReference>
<dbReference type="AlphaFoldDB" id="A0A554VDJ2"/>
<sequence length="137" mass="16340">MEKHFELTDKAFENSFTDCTLDPEIFSHEAHLRLAWIHIKNYGIEQAEENIQKQLQNFITFVDAKDKYNKTLTIAATKVVNHFIRQSNSNNFKDFILEFPQLKTRFKQLIESHYNFDIFNSKYAKKEFLTPDLLPFD</sequence>
<dbReference type="EMBL" id="VLNR01000068">
    <property type="protein sequence ID" value="TSE04965.1"/>
    <property type="molecule type" value="Genomic_DNA"/>
</dbReference>